<dbReference type="RefSeq" id="WP_051789949.1">
    <property type="nucleotide sequence ID" value="NZ_CP013251.1"/>
</dbReference>
<dbReference type="InterPro" id="IPR027417">
    <property type="entry name" value="P-loop_NTPase"/>
</dbReference>
<dbReference type="PANTHER" id="PTHR32309:SF13">
    <property type="entry name" value="FERRIC ENTEROBACTIN TRANSPORT PROTEIN FEPE"/>
    <property type="match status" value="1"/>
</dbReference>
<dbReference type="GO" id="GO:0004713">
    <property type="term" value="F:protein tyrosine kinase activity"/>
    <property type="evidence" value="ECO:0007669"/>
    <property type="project" value="TreeGrafter"/>
</dbReference>
<evidence type="ECO:0000313" key="4">
    <source>
        <dbReference type="Proteomes" id="UP000071065"/>
    </source>
</evidence>
<dbReference type="STRING" id="570277.EZMO1_3863"/>
<dbReference type="PATRIC" id="fig|570277.3.peg.4157"/>
<dbReference type="AlphaFoldDB" id="A0A142BGC9"/>
<accession>A0A142BGC9</accession>
<keyword evidence="1" id="KW-0547">Nucleotide-binding</keyword>
<dbReference type="GO" id="GO:0005886">
    <property type="term" value="C:plasma membrane"/>
    <property type="evidence" value="ECO:0007669"/>
    <property type="project" value="TreeGrafter"/>
</dbReference>
<dbReference type="SUPFAM" id="SSF52540">
    <property type="entry name" value="P-loop containing nucleoside triphosphate hydrolases"/>
    <property type="match status" value="1"/>
</dbReference>
<proteinExistence type="predicted"/>
<dbReference type="PANTHER" id="PTHR32309">
    <property type="entry name" value="TYROSINE-PROTEIN KINASE"/>
    <property type="match status" value="1"/>
</dbReference>
<evidence type="ECO:0000313" key="3">
    <source>
        <dbReference type="EMBL" id="AMO57805.1"/>
    </source>
</evidence>
<dbReference type="EMBL" id="CP013251">
    <property type="protein sequence ID" value="AMO57805.1"/>
    <property type="molecule type" value="Genomic_DNA"/>
</dbReference>
<dbReference type="InterPro" id="IPR050445">
    <property type="entry name" value="Bact_polysacc_biosynth/exp"/>
</dbReference>
<organism evidence="3 4">
    <name type="scientific">Endozoicomonas montiporae CL-33</name>
    <dbReference type="NCBI Taxonomy" id="570277"/>
    <lineage>
        <taxon>Bacteria</taxon>
        <taxon>Pseudomonadati</taxon>
        <taxon>Pseudomonadota</taxon>
        <taxon>Gammaproteobacteria</taxon>
        <taxon>Oceanospirillales</taxon>
        <taxon>Endozoicomonadaceae</taxon>
        <taxon>Endozoicomonas</taxon>
    </lineage>
</organism>
<reference evidence="3 4" key="1">
    <citation type="journal article" date="2016" name="Front. Microbiol.">
        <title>Genomic Insight into the Host-Endosymbiont Relationship of Endozoicomonas montiporae CL-33(T) with its Coral Host.</title>
        <authorList>
            <person name="Ding J.-Y."/>
            <person name="Shiu J.-H."/>
            <person name="Chen W.-M."/>
            <person name="Chiang Y.-R."/>
            <person name="Tang S.-L."/>
        </authorList>
    </citation>
    <scope>NUCLEOTIDE SEQUENCE [LARGE SCALE GENOMIC DNA]</scope>
    <source>
        <strain evidence="3 4">CL-33</strain>
    </source>
</reference>
<gene>
    <name evidence="3" type="ORF">EZMO1_3863</name>
</gene>
<keyword evidence="2" id="KW-0067">ATP-binding</keyword>
<sequence length="235" mass="26703">MIKLPINYIEVEMVYSNTIGRGMRTLAITSTNPGEGCSTMAYALSKRAEADGKHTLLVEVNLFHPELGDMSGRLHTDWVPNPDSADACIMHDDEAEIDILPAPCDTDVLMFRNISKMNKLIEHWLERYDVVVFDTSPLRAINRNNIPAESICGMVDGAVMMVMAGVTRRADFQNAVKKLRFNEATLAGFVFNDLNNPRLADELIRETRRLDKWLPKIMERIRKYVRNSSFLNLEL</sequence>
<dbReference type="Proteomes" id="UP000071065">
    <property type="component" value="Chromosome"/>
</dbReference>
<dbReference type="CDD" id="cd05387">
    <property type="entry name" value="BY-kinase"/>
    <property type="match status" value="1"/>
</dbReference>
<dbReference type="OrthoDB" id="5812594at2"/>
<evidence type="ECO:0000256" key="2">
    <source>
        <dbReference type="ARBA" id="ARBA00022840"/>
    </source>
</evidence>
<dbReference type="KEGG" id="emp:EZMO1_3863"/>
<evidence type="ECO:0000256" key="1">
    <source>
        <dbReference type="ARBA" id="ARBA00022741"/>
    </source>
</evidence>
<dbReference type="InterPro" id="IPR005702">
    <property type="entry name" value="Wzc-like_C"/>
</dbReference>
<protein>
    <submittedName>
        <fullName evidence="3">Capsular polysaccharide biosynthesis protein</fullName>
    </submittedName>
</protein>
<name>A0A142BGC9_9GAMM</name>
<dbReference type="Gene3D" id="3.40.50.300">
    <property type="entry name" value="P-loop containing nucleotide triphosphate hydrolases"/>
    <property type="match status" value="1"/>
</dbReference>